<comment type="caution">
    <text evidence="4">The sequence shown here is derived from an EMBL/GenBank/DDBJ whole genome shotgun (WGS) entry which is preliminary data.</text>
</comment>
<keyword evidence="1" id="KW-0677">Repeat</keyword>
<gene>
    <name evidence="4" type="ORF">LZ519_07165</name>
</gene>
<dbReference type="SMART" id="SM00028">
    <property type="entry name" value="TPR"/>
    <property type="match status" value="4"/>
</dbReference>
<dbReference type="PANTHER" id="PTHR45586:SF1">
    <property type="entry name" value="LIPOPOLYSACCHARIDE ASSEMBLY PROTEIN B"/>
    <property type="match status" value="1"/>
</dbReference>
<dbReference type="Proteomes" id="UP001165343">
    <property type="component" value="Unassembled WGS sequence"/>
</dbReference>
<evidence type="ECO:0000256" key="3">
    <source>
        <dbReference type="PROSITE-ProRule" id="PRU00339"/>
    </source>
</evidence>
<dbReference type="SUPFAM" id="SSF48452">
    <property type="entry name" value="TPR-like"/>
    <property type="match status" value="1"/>
</dbReference>
<reference evidence="4" key="1">
    <citation type="submission" date="2022-05" db="EMBL/GenBank/DDBJ databases">
        <authorList>
            <person name="Jo J.-H."/>
            <person name="Im W.-T."/>
        </authorList>
    </citation>
    <scope>NUCLEOTIDE SEQUENCE</scope>
    <source>
        <strain evidence="4">RG327</strain>
    </source>
</reference>
<dbReference type="InterPro" id="IPR011990">
    <property type="entry name" value="TPR-like_helical_dom_sf"/>
</dbReference>
<dbReference type="InterPro" id="IPR051012">
    <property type="entry name" value="CellSynth/LPSAsmb/PSIAsmb"/>
</dbReference>
<evidence type="ECO:0000313" key="5">
    <source>
        <dbReference type="Proteomes" id="UP001165343"/>
    </source>
</evidence>
<accession>A0ABT0RFS0</accession>
<organism evidence="4 5">
    <name type="scientific">Sphingomonas anseongensis</name>
    <dbReference type="NCBI Taxonomy" id="2908207"/>
    <lineage>
        <taxon>Bacteria</taxon>
        <taxon>Pseudomonadati</taxon>
        <taxon>Pseudomonadota</taxon>
        <taxon>Alphaproteobacteria</taxon>
        <taxon>Sphingomonadales</taxon>
        <taxon>Sphingomonadaceae</taxon>
        <taxon>Sphingomonas</taxon>
    </lineage>
</organism>
<dbReference type="InterPro" id="IPR019734">
    <property type="entry name" value="TPR_rpt"/>
</dbReference>
<proteinExistence type="predicted"/>
<dbReference type="EMBL" id="JAMGBC010000001">
    <property type="protein sequence ID" value="MCL6679096.1"/>
    <property type="molecule type" value="Genomic_DNA"/>
</dbReference>
<dbReference type="PROSITE" id="PS50005">
    <property type="entry name" value="TPR"/>
    <property type="match status" value="1"/>
</dbReference>
<feature type="repeat" description="TPR" evidence="3">
    <location>
        <begin position="317"/>
        <end position="350"/>
    </location>
</feature>
<keyword evidence="2 3" id="KW-0802">TPR repeat</keyword>
<keyword evidence="5" id="KW-1185">Reference proteome</keyword>
<dbReference type="RefSeq" id="WP_249868016.1">
    <property type="nucleotide sequence ID" value="NZ_JAMGBC010000001.1"/>
</dbReference>
<dbReference type="PANTHER" id="PTHR45586">
    <property type="entry name" value="TPR REPEAT-CONTAINING PROTEIN PA4667"/>
    <property type="match status" value="1"/>
</dbReference>
<protein>
    <submittedName>
        <fullName evidence="4">Tetratricopeptide repeat protein</fullName>
    </submittedName>
</protein>
<dbReference type="Pfam" id="PF13432">
    <property type="entry name" value="TPR_16"/>
    <property type="match status" value="3"/>
</dbReference>
<evidence type="ECO:0000313" key="4">
    <source>
        <dbReference type="EMBL" id="MCL6679096.1"/>
    </source>
</evidence>
<sequence length="649" mass="72261">MASVIETNNVRELYGLLRESAWQDALAFYEEQLSGDEREAPEARLAYAMALVRAGRETRGMNLMTADVIRLPNARTDLRRFVISPLVAAGILELAGKLLDRLIAAGSGSIEDRRLRASVRGRLKQWPGALEDARAVLDERPDDPSAQRSYIQTLLRAGQVEEAGAEASKLLDCAADDLKLANIALLALTRSGRTDQAAQLALEMAEADIEDEAMASVIVRSLFESGRHDETIEVGERLLEEGWEHEVLRSSVAHAYLQSQRDDRYDRAIEHLREGLEVAPDDVRMNMAMGEALLRTRNYSAAIPHLKAACDLQPKGAHQRALYARALKQVGRYSEAADEFRTLLSLQPSSPRWARYAAGALSQAGRRKEAVELFDRFVGDRKASLPRNFDKGLKALWDKIDSVSLPQARLDWARSLRKGPEMDRSEWERRAKWGHLADHYMLDWLECRDDRIPDVMLRLADLSDAERVLGGIDRSGGMILASAHIGPMYAGPLALELLGVRSRWLASTPSVARTAYAGSLISTSEQDDLSVGKAFMRSLRQGYSVVIAIDGAINLAAPRIPFEDQEITYSSFAARTAYSMGVPSVFAAPRWEGERIGFVIRQLPDPEPGESIEEHAERWKAAYLAELREFLGGEPENLRLSGGLWRHVR</sequence>
<name>A0ABT0RFS0_9SPHN</name>
<evidence type="ECO:0000256" key="1">
    <source>
        <dbReference type="ARBA" id="ARBA00022737"/>
    </source>
</evidence>
<dbReference type="Gene3D" id="1.25.40.10">
    <property type="entry name" value="Tetratricopeptide repeat domain"/>
    <property type="match status" value="2"/>
</dbReference>
<evidence type="ECO:0000256" key="2">
    <source>
        <dbReference type="ARBA" id="ARBA00022803"/>
    </source>
</evidence>